<dbReference type="PANTHER" id="PTHR43483">
    <property type="entry name" value="MEMBRANE TRANSPORTER PROTEIN HI_0806-RELATED"/>
    <property type="match status" value="1"/>
</dbReference>
<evidence type="ECO:0000256" key="5">
    <source>
        <dbReference type="ARBA" id="ARBA00023136"/>
    </source>
</evidence>
<evidence type="ECO:0000313" key="8">
    <source>
        <dbReference type="Proteomes" id="UP000003374"/>
    </source>
</evidence>
<organism evidence="7 8">
    <name type="scientific">Nitrococcus mobilis Nb-231</name>
    <dbReference type="NCBI Taxonomy" id="314278"/>
    <lineage>
        <taxon>Bacteria</taxon>
        <taxon>Pseudomonadati</taxon>
        <taxon>Pseudomonadota</taxon>
        <taxon>Gammaproteobacteria</taxon>
        <taxon>Chromatiales</taxon>
        <taxon>Ectothiorhodospiraceae</taxon>
        <taxon>Nitrococcus</taxon>
    </lineage>
</organism>
<comment type="similarity">
    <text evidence="2 6">Belongs to the 4-toluene sulfonate uptake permease (TSUP) (TC 2.A.102) family.</text>
</comment>
<keyword evidence="5 6" id="KW-0472">Membrane</keyword>
<dbReference type="Pfam" id="PF01925">
    <property type="entry name" value="TauE"/>
    <property type="match status" value="1"/>
</dbReference>
<evidence type="ECO:0000313" key="7">
    <source>
        <dbReference type="EMBL" id="EAR22655.1"/>
    </source>
</evidence>
<feature type="transmembrane region" description="Helical" evidence="6">
    <location>
        <begin position="244"/>
        <end position="262"/>
    </location>
</feature>
<dbReference type="eggNOG" id="COG0730">
    <property type="taxonomic scope" value="Bacteria"/>
</dbReference>
<dbReference type="InterPro" id="IPR002781">
    <property type="entry name" value="TM_pro_TauE-like"/>
</dbReference>
<evidence type="ECO:0000256" key="2">
    <source>
        <dbReference type="ARBA" id="ARBA00009142"/>
    </source>
</evidence>
<feature type="transmembrane region" description="Helical" evidence="6">
    <location>
        <begin position="110"/>
        <end position="129"/>
    </location>
</feature>
<keyword evidence="6" id="KW-1003">Cell membrane</keyword>
<feature type="transmembrane region" description="Helical" evidence="6">
    <location>
        <begin position="49"/>
        <end position="72"/>
    </location>
</feature>
<dbReference type="AlphaFoldDB" id="A4BN56"/>
<dbReference type="HOGENOM" id="CLU_045498_6_0_6"/>
<reference evidence="7 8" key="1">
    <citation type="submission" date="2006-02" db="EMBL/GenBank/DDBJ databases">
        <authorList>
            <person name="Waterbury J."/>
            <person name="Ferriera S."/>
            <person name="Johnson J."/>
            <person name="Kravitz S."/>
            <person name="Halpern A."/>
            <person name="Remington K."/>
            <person name="Beeson K."/>
            <person name="Tran B."/>
            <person name="Rogers Y.-H."/>
            <person name="Friedman R."/>
            <person name="Venter J.C."/>
        </authorList>
    </citation>
    <scope>NUCLEOTIDE SEQUENCE [LARGE SCALE GENOMIC DNA]</scope>
    <source>
        <strain evidence="7 8">Nb-231</strain>
    </source>
</reference>
<dbReference type="OrthoDB" id="457670at2"/>
<feature type="transmembrane region" description="Helical" evidence="6">
    <location>
        <begin position="84"/>
        <end position="103"/>
    </location>
</feature>
<dbReference type="GO" id="GO:0005886">
    <property type="term" value="C:plasma membrane"/>
    <property type="evidence" value="ECO:0007669"/>
    <property type="project" value="UniProtKB-SubCell"/>
</dbReference>
<dbReference type="EMBL" id="AAOF01000002">
    <property type="protein sequence ID" value="EAR22655.1"/>
    <property type="molecule type" value="Genomic_DNA"/>
</dbReference>
<name>A4BN56_9GAMM</name>
<feature type="transmembrane region" description="Helical" evidence="6">
    <location>
        <begin position="6"/>
        <end position="37"/>
    </location>
</feature>
<comment type="caution">
    <text evidence="7">The sequence shown here is derived from an EMBL/GenBank/DDBJ whole genome shotgun (WGS) entry which is preliminary data.</text>
</comment>
<dbReference type="STRING" id="314278.NB231_09393"/>
<proteinExistence type="inferred from homology"/>
<accession>A4BN56</accession>
<sequence length="266" mass="27224">MHSYLFYLATGACAGLASGLFGIGGGLILVPALLFVFTAHDIPESIAMHLAVGSSLASIVATSASSVSAHAFFGSVLWRVFKPIAIGLLIGALLGAQIAGLLSGLILKRIFAVFMLITAAQMAFARQPLASSRRLPGKYGLVGAGLIIGSVSSLVGIGGGSLMVPYLSWCGTQMRQAVGTSAAAGFPIAIAGTTGFILAGWSEPILPSATTGFVYWPAVGGIVVASILVAPIGARLAHLLPAKVLKRIFAVFLLVVSAQFFMETGY</sequence>
<keyword evidence="3 6" id="KW-0812">Transmembrane</keyword>
<dbReference type="Proteomes" id="UP000003374">
    <property type="component" value="Unassembled WGS sequence"/>
</dbReference>
<protein>
    <recommendedName>
        <fullName evidence="6">Probable membrane transporter protein</fullName>
    </recommendedName>
</protein>
<evidence type="ECO:0000256" key="3">
    <source>
        <dbReference type="ARBA" id="ARBA00022692"/>
    </source>
</evidence>
<feature type="transmembrane region" description="Helical" evidence="6">
    <location>
        <begin position="178"/>
        <end position="201"/>
    </location>
</feature>
<evidence type="ECO:0000256" key="6">
    <source>
        <dbReference type="RuleBase" id="RU363041"/>
    </source>
</evidence>
<keyword evidence="4 6" id="KW-1133">Transmembrane helix</keyword>
<comment type="subcellular location">
    <subcellularLocation>
        <location evidence="6">Cell membrane</location>
        <topology evidence="6">Multi-pass membrane protein</topology>
    </subcellularLocation>
    <subcellularLocation>
        <location evidence="1">Membrane</location>
        <topology evidence="1">Multi-pass membrane protein</topology>
    </subcellularLocation>
</comment>
<evidence type="ECO:0000256" key="4">
    <source>
        <dbReference type="ARBA" id="ARBA00022989"/>
    </source>
</evidence>
<dbReference type="RefSeq" id="WP_005001841.1">
    <property type="nucleotide sequence ID" value="NZ_CH672427.1"/>
</dbReference>
<feature type="transmembrane region" description="Helical" evidence="6">
    <location>
        <begin position="213"/>
        <end position="232"/>
    </location>
</feature>
<evidence type="ECO:0000256" key="1">
    <source>
        <dbReference type="ARBA" id="ARBA00004141"/>
    </source>
</evidence>
<keyword evidence="8" id="KW-1185">Reference proteome</keyword>
<dbReference type="PANTHER" id="PTHR43483:SF3">
    <property type="entry name" value="MEMBRANE TRANSPORTER PROTEIN HI_0806-RELATED"/>
    <property type="match status" value="1"/>
</dbReference>
<feature type="transmembrane region" description="Helical" evidence="6">
    <location>
        <begin position="141"/>
        <end position="166"/>
    </location>
</feature>
<gene>
    <name evidence="7" type="ORF">NB231_09393</name>
</gene>